<dbReference type="Pfam" id="PF00188">
    <property type="entry name" value="CAP"/>
    <property type="match status" value="1"/>
</dbReference>
<dbReference type="Gene3D" id="3.40.33.10">
    <property type="entry name" value="CAP"/>
    <property type="match status" value="1"/>
</dbReference>
<evidence type="ECO:0000259" key="1">
    <source>
        <dbReference type="Pfam" id="PF00188"/>
    </source>
</evidence>
<dbReference type="Pfam" id="PF14504">
    <property type="entry name" value="CAP_assoc_N"/>
    <property type="match status" value="1"/>
</dbReference>
<dbReference type="InterPro" id="IPR035940">
    <property type="entry name" value="CAP_sf"/>
</dbReference>
<dbReference type="PANTHER" id="PTHR31157">
    <property type="entry name" value="SCP DOMAIN-CONTAINING PROTEIN"/>
    <property type="match status" value="1"/>
</dbReference>
<dbReference type="EMBL" id="JAKTTI010000001">
    <property type="protein sequence ID" value="MCH1623909.1"/>
    <property type="molecule type" value="Genomic_DNA"/>
</dbReference>
<dbReference type="PANTHER" id="PTHR31157:SF26">
    <property type="entry name" value="SCP-LIKE EXTRACELLULAR PROTEIN"/>
    <property type="match status" value="1"/>
</dbReference>
<keyword evidence="4" id="KW-1185">Reference proteome</keyword>
<protein>
    <submittedName>
        <fullName evidence="3">CAP domain-containing protein</fullName>
    </submittedName>
</protein>
<dbReference type="InterPro" id="IPR014044">
    <property type="entry name" value="CAP_dom"/>
</dbReference>
<name>A0AAW5DX63_9BACI</name>
<evidence type="ECO:0000259" key="2">
    <source>
        <dbReference type="Pfam" id="PF14504"/>
    </source>
</evidence>
<evidence type="ECO:0000313" key="3">
    <source>
        <dbReference type="EMBL" id="MCH1623909.1"/>
    </source>
</evidence>
<comment type="caution">
    <text evidence="3">The sequence shown here is derived from an EMBL/GenBank/DDBJ whole genome shotgun (WGS) entry which is preliminary data.</text>
</comment>
<feature type="domain" description="SCP" evidence="1">
    <location>
        <begin position="236"/>
        <end position="348"/>
    </location>
</feature>
<dbReference type="CDD" id="cd05379">
    <property type="entry name" value="CAP_bacterial"/>
    <property type="match status" value="1"/>
</dbReference>
<organism evidence="3 4">
    <name type="scientific">Fredinandcohnia quinoae</name>
    <dbReference type="NCBI Taxonomy" id="2918902"/>
    <lineage>
        <taxon>Bacteria</taxon>
        <taxon>Bacillati</taxon>
        <taxon>Bacillota</taxon>
        <taxon>Bacilli</taxon>
        <taxon>Bacillales</taxon>
        <taxon>Bacillaceae</taxon>
        <taxon>Fredinandcohnia</taxon>
    </lineage>
</organism>
<gene>
    <name evidence="3" type="ORF">MJG50_01105</name>
</gene>
<accession>A0AAW5DX63</accession>
<feature type="domain" description="CAP-associated" evidence="2">
    <location>
        <begin position="66"/>
        <end position="205"/>
    </location>
</feature>
<proteinExistence type="predicted"/>
<dbReference type="SUPFAM" id="SSF55797">
    <property type="entry name" value="PR-1-like"/>
    <property type="match status" value="1"/>
</dbReference>
<evidence type="ECO:0000313" key="4">
    <source>
        <dbReference type="Proteomes" id="UP001431131"/>
    </source>
</evidence>
<dbReference type="InterPro" id="IPR029410">
    <property type="entry name" value="CAP_assoc"/>
</dbReference>
<reference evidence="3" key="1">
    <citation type="submission" date="2022-02" db="EMBL/GenBank/DDBJ databases">
        <title>Fredinandcohnia quinoae sp. nov. isolated from Chenopodium quinoa seeds.</title>
        <authorList>
            <person name="Saati-Santamaria Z."/>
            <person name="Flores-Felix J.D."/>
            <person name="Igual J.M."/>
            <person name="Velazquez E."/>
            <person name="Garcia-Fraile P."/>
            <person name="Martinez-Molina E."/>
        </authorList>
    </citation>
    <scope>NUCLEOTIDE SEQUENCE</scope>
    <source>
        <strain evidence="3">SECRCQ15</strain>
    </source>
</reference>
<dbReference type="Proteomes" id="UP001431131">
    <property type="component" value="Unassembled WGS sequence"/>
</dbReference>
<dbReference type="AlphaFoldDB" id="A0AAW5DX63"/>
<sequence>MIVIIFLLVIISGIYMYSSNQGKSKLTKSITNTPTVIEKNGKDTNLTSLKENEHKIQKYEGLYSFIGMNRSEIEEKLGKPNRIDKSSYDYSWWVYNTDLSNYIQIGIENDRVVTAFGMGDKVAVNPFRIGQAIEEIEKQGIIKQVVSLSPEKNLYRFELTEEEMEARPLVSIGEVYIQLYVDTFTNEISSIRFMDEETLIKQLPYDMVYRGKLVTPKKLTNNEWREVEVGNTAQILDITNAIRIRHNLEPVEWDVKVAEVAYNHSKDMSTQDYFSHTSPTYGGLADRLAKGEVIYQYAGENIAAKYVDAIAAVEGWLNSEGHRDTLLNGKFNHLGVGVYEKYYTQNFIQKWEQ</sequence>
<dbReference type="RefSeq" id="WP_240252011.1">
    <property type="nucleotide sequence ID" value="NZ_JAKTTI010000001.1"/>
</dbReference>